<proteinExistence type="inferred from homology"/>
<comment type="caution">
    <text evidence="4">Lacks conserved residue(s) required for the propagation of feature annotation.</text>
</comment>
<evidence type="ECO:0000256" key="3">
    <source>
        <dbReference type="ARBA" id="ARBA00022962"/>
    </source>
</evidence>
<sequence>MKGVMIQGTSSNVGKSLIATALCRLFANEGVKVAPFKSQNMSNFSCILPDGSEISRAQAIQAEAAKIEATVWMNPIVLKPRPNHSSETVLLGKSIGNISGQKYRDQFYEKGLKAVKQSLEQLEKHFELVVIEGAGSPVEINLKDRDLVNMKVAQLADVPVVLVADIERGGVFASIVGTLELLEPADRNRVVGVIINKFSGDPALFVDGVQWLEEKTGIPVLGVIPYMENHMIDEEDSLSVKDNPVSDMTVQNAADHVEMDQRYERLASFMKPHLKWELLKDMISQWGHKT</sequence>
<comment type="pathway">
    <text evidence="1 4">Cofactor biosynthesis; adenosylcobalamin biosynthesis.</text>
</comment>
<evidence type="ECO:0000259" key="5">
    <source>
        <dbReference type="Pfam" id="PF01656"/>
    </source>
</evidence>
<dbReference type="InterPro" id="IPR047045">
    <property type="entry name" value="CobQ_N"/>
</dbReference>
<dbReference type="HAMAP" id="MF_00028">
    <property type="entry name" value="CobQ"/>
    <property type="match status" value="1"/>
</dbReference>
<dbReference type="PANTHER" id="PTHR21343:SF1">
    <property type="entry name" value="COBYRIC ACID SYNTHASE"/>
    <property type="match status" value="1"/>
</dbReference>
<evidence type="ECO:0000256" key="4">
    <source>
        <dbReference type="HAMAP-Rule" id="MF_00028"/>
    </source>
</evidence>
<reference evidence="6" key="1">
    <citation type="submission" date="2020-02" db="EMBL/GenBank/DDBJ databases">
        <title>Bacillus sedimentmangrovi sp. nov., isolated from sediment of the mangrove ecosystem.</title>
        <authorList>
            <person name="Liu G."/>
        </authorList>
    </citation>
    <scope>NUCLEOTIDE SEQUENCE [LARGE SCALE GENOMIC DNA]</scope>
    <source>
        <strain evidence="6">SgZ-7</strain>
    </source>
</reference>
<gene>
    <name evidence="4" type="primary">cobQ</name>
    <name evidence="6" type="ORF">G4Z05_04240</name>
</gene>
<feature type="domain" description="CobQ/CobB/MinD/ParA nucleotide binding" evidence="5">
    <location>
        <begin position="4"/>
        <end position="230"/>
    </location>
</feature>
<dbReference type="AlphaFoldDB" id="A0A6B3TP35"/>
<dbReference type="Gene3D" id="3.40.50.300">
    <property type="entry name" value="P-loop containing nucleotide triphosphate hydrolases"/>
    <property type="match status" value="1"/>
</dbReference>
<accession>A0A6B3TP35</accession>
<evidence type="ECO:0000256" key="1">
    <source>
        <dbReference type="ARBA" id="ARBA00004953"/>
    </source>
</evidence>
<dbReference type="NCBIfam" id="TIGR00313">
    <property type="entry name" value="cobQ"/>
    <property type="match status" value="1"/>
</dbReference>
<comment type="caution">
    <text evidence="6">The sequence shown here is derived from an EMBL/GenBank/DDBJ whole genome shotgun (WGS) entry which is preliminary data.</text>
</comment>
<dbReference type="GO" id="GO:0015420">
    <property type="term" value="F:ABC-type vitamin B12 transporter activity"/>
    <property type="evidence" value="ECO:0007669"/>
    <property type="project" value="UniProtKB-UniRule"/>
</dbReference>
<dbReference type="InterPro" id="IPR002586">
    <property type="entry name" value="CobQ/CobB/MinD/ParA_Nub-bd_dom"/>
</dbReference>
<name>A0A6B3TP35_9BACI</name>
<dbReference type="SUPFAM" id="SSF52540">
    <property type="entry name" value="P-loop containing nucleoside triphosphate hydrolases"/>
    <property type="match status" value="1"/>
</dbReference>
<dbReference type="PANTHER" id="PTHR21343">
    <property type="entry name" value="DETHIOBIOTIN SYNTHETASE"/>
    <property type="match status" value="1"/>
</dbReference>
<keyword evidence="2 4" id="KW-0169">Cobalamin biosynthesis</keyword>
<keyword evidence="7" id="KW-1185">Reference proteome</keyword>
<evidence type="ECO:0000313" key="7">
    <source>
        <dbReference type="Proteomes" id="UP000481621"/>
    </source>
</evidence>
<dbReference type="Pfam" id="PF01656">
    <property type="entry name" value="CbiA"/>
    <property type="match status" value="1"/>
</dbReference>
<evidence type="ECO:0000256" key="2">
    <source>
        <dbReference type="ARBA" id="ARBA00022573"/>
    </source>
</evidence>
<dbReference type="NCBIfam" id="NF001989">
    <property type="entry name" value="PRK00784.1"/>
    <property type="match status" value="1"/>
</dbReference>
<dbReference type="InterPro" id="IPR004459">
    <property type="entry name" value="CobQ_synth"/>
</dbReference>
<dbReference type="GO" id="GO:0003824">
    <property type="term" value="F:catalytic activity"/>
    <property type="evidence" value="ECO:0007669"/>
    <property type="project" value="InterPro"/>
</dbReference>
<dbReference type="RefSeq" id="WP_081905005.1">
    <property type="nucleotide sequence ID" value="NZ_JAAIUV010000004.1"/>
</dbReference>
<organism evidence="6 7">
    <name type="scientific">Neobacillus thermocopriae</name>
    <dbReference type="NCBI Taxonomy" id="1215031"/>
    <lineage>
        <taxon>Bacteria</taxon>
        <taxon>Bacillati</taxon>
        <taxon>Bacillota</taxon>
        <taxon>Bacilli</taxon>
        <taxon>Bacillales</taxon>
        <taxon>Bacillaceae</taxon>
        <taxon>Neobacillus</taxon>
    </lineage>
</organism>
<dbReference type="InterPro" id="IPR027417">
    <property type="entry name" value="P-loop_NTPase"/>
</dbReference>
<comment type="function">
    <text evidence="4">Catalyzes amidations at positions B, D, E, and G on adenosylcobyrinic A,C-diamide. NH(2) groups are provided by glutamine, and one molecule of ATP is hydrogenolyzed for each amidation.</text>
</comment>
<dbReference type="Proteomes" id="UP000481621">
    <property type="component" value="Unassembled WGS sequence"/>
</dbReference>
<dbReference type="UniPathway" id="UPA00148"/>
<dbReference type="GO" id="GO:0009236">
    <property type="term" value="P:cobalamin biosynthetic process"/>
    <property type="evidence" value="ECO:0007669"/>
    <property type="project" value="UniProtKB-UniRule"/>
</dbReference>
<dbReference type="CDD" id="cd05389">
    <property type="entry name" value="CobQ_N"/>
    <property type="match status" value="1"/>
</dbReference>
<protein>
    <recommendedName>
        <fullName evidence="4">Cobyric acid synthase</fullName>
    </recommendedName>
</protein>
<evidence type="ECO:0000313" key="6">
    <source>
        <dbReference type="EMBL" id="NEX78099.1"/>
    </source>
</evidence>
<comment type="similarity">
    <text evidence="4">Belongs to the CobB/CobQ family. CobQ subfamily.</text>
</comment>
<dbReference type="EMBL" id="JAAIUV010000004">
    <property type="protein sequence ID" value="NEX78099.1"/>
    <property type="molecule type" value="Genomic_DNA"/>
</dbReference>
<keyword evidence="3 4" id="KW-0315">Glutamine amidotransferase</keyword>